<dbReference type="Pfam" id="PF00657">
    <property type="entry name" value="Lipase_GDSL"/>
    <property type="match status" value="1"/>
</dbReference>
<dbReference type="InterPro" id="IPR036514">
    <property type="entry name" value="SGNH_hydro_sf"/>
</dbReference>
<sequence length="211" mass="23260">MEWRRPICASVRTGASLPLRKPVQALTVIAFLAIAFSILSARDAAAFHRLLSPNGDSFFYKPSGRYCDGKVIPDFMAEKLSLPYLSAYLDSIGTNFRHGANFATGGSTIQPVDTKIFGAGFSPISLQIQLLQFKQFKARTEELFKEGQLQTSSNVKTSLPRPEDFSKALYSFDIGQNDLHAGLKTMTEDQLKASFPNIISMLAQAAKVTER</sequence>
<evidence type="ECO:0000313" key="4">
    <source>
        <dbReference type="EMBL" id="GMN33830.1"/>
    </source>
</evidence>
<dbReference type="EMBL" id="BTGU01004920">
    <property type="protein sequence ID" value="GMN33879.1"/>
    <property type="molecule type" value="Genomic_DNA"/>
</dbReference>
<keyword evidence="7" id="KW-1185">Reference proteome</keyword>
<dbReference type="Gene3D" id="3.40.50.1110">
    <property type="entry name" value="SGNH hydrolase"/>
    <property type="match status" value="1"/>
</dbReference>
<dbReference type="EMBL" id="BTGU01004918">
    <property type="protein sequence ID" value="GMN33830.1"/>
    <property type="molecule type" value="Genomic_DNA"/>
</dbReference>
<evidence type="ECO:0000256" key="2">
    <source>
        <dbReference type="ARBA" id="ARBA00023180"/>
    </source>
</evidence>
<name>A0AA87ZUZ4_FICCA</name>
<keyword evidence="2" id="KW-0325">Glycoprotein</keyword>
<dbReference type="EMBL" id="BTGU01004919">
    <property type="protein sequence ID" value="GMN33854.1"/>
    <property type="molecule type" value="Genomic_DNA"/>
</dbReference>
<gene>
    <name evidence="3" type="ORF">TIFTF001_046738</name>
    <name evidence="4" type="ORF">TIFTF001_046742</name>
    <name evidence="5" type="ORF">TIFTF001_046746</name>
    <name evidence="6" type="ORF">TIFTF001_046750</name>
</gene>
<organism evidence="3 7">
    <name type="scientific">Ficus carica</name>
    <name type="common">Common fig</name>
    <dbReference type="NCBI Taxonomy" id="3494"/>
    <lineage>
        <taxon>Eukaryota</taxon>
        <taxon>Viridiplantae</taxon>
        <taxon>Streptophyta</taxon>
        <taxon>Embryophyta</taxon>
        <taxon>Tracheophyta</taxon>
        <taxon>Spermatophyta</taxon>
        <taxon>Magnoliopsida</taxon>
        <taxon>eudicotyledons</taxon>
        <taxon>Gunneridae</taxon>
        <taxon>Pentapetalae</taxon>
        <taxon>rosids</taxon>
        <taxon>fabids</taxon>
        <taxon>Rosales</taxon>
        <taxon>Moraceae</taxon>
        <taxon>Ficeae</taxon>
        <taxon>Ficus</taxon>
    </lineage>
</organism>
<reference evidence="3" key="1">
    <citation type="submission" date="2023-07" db="EMBL/GenBank/DDBJ databases">
        <title>draft genome sequence of fig (Ficus carica).</title>
        <authorList>
            <person name="Takahashi T."/>
            <person name="Nishimura K."/>
        </authorList>
    </citation>
    <scope>NUCLEOTIDE SEQUENCE</scope>
</reference>
<proteinExistence type="inferred from homology"/>
<protein>
    <submittedName>
        <fullName evidence="3">Uncharacterized protein</fullName>
    </submittedName>
</protein>
<evidence type="ECO:0000313" key="7">
    <source>
        <dbReference type="Proteomes" id="UP001187192"/>
    </source>
</evidence>
<evidence type="ECO:0000313" key="3">
    <source>
        <dbReference type="EMBL" id="GMN33808.1"/>
    </source>
</evidence>
<evidence type="ECO:0000313" key="5">
    <source>
        <dbReference type="EMBL" id="GMN33854.1"/>
    </source>
</evidence>
<evidence type="ECO:0000256" key="1">
    <source>
        <dbReference type="ARBA" id="ARBA00008668"/>
    </source>
</evidence>
<dbReference type="EMBL" id="BTGU01004917">
    <property type="protein sequence ID" value="GMN33808.1"/>
    <property type="molecule type" value="Genomic_DNA"/>
</dbReference>
<dbReference type="AlphaFoldDB" id="A0AA87ZUZ4"/>
<comment type="similarity">
    <text evidence="1">Belongs to the 'GDSL' lipolytic enzyme family.</text>
</comment>
<dbReference type="PANTHER" id="PTHR22835:SF510">
    <property type="entry name" value="GDSL ESTERASE_LIPASE"/>
    <property type="match status" value="1"/>
</dbReference>
<dbReference type="InterPro" id="IPR001087">
    <property type="entry name" value="GDSL"/>
</dbReference>
<dbReference type="Proteomes" id="UP001187192">
    <property type="component" value="Unassembled WGS sequence"/>
</dbReference>
<comment type="caution">
    <text evidence="3">The sequence shown here is derived from an EMBL/GenBank/DDBJ whole genome shotgun (WGS) entry which is preliminary data.</text>
</comment>
<dbReference type="PANTHER" id="PTHR22835">
    <property type="entry name" value="ZINC FINGER FYVE DOMAIN CONTAINING PROTEIN"/>
    <property type="match status" value="1"/>
</dbReference>
<accession>A0AA87ZUZ4</accession>
<evidence type="ECO:0000313" key="6">
    <source>
        <dbReference type="EMBL" id="GMN33879.1"/>
    </source>
</evidence>
<dbReference type="GO" id="GO:0016788">
    <property type="term" value="F:hydrolase activity, acting on ester bonds"/>
    <property type="evidence" value="ECO:0007669"/>
    <property type="project" value="InterPro"/>
</dbReference>